<protein>
    <submittedName>
        <fullName evidence="3">Uncharacterized protein</fullName>
    </submittedName>
</protein>
<evidence type="ECO:0000313" key="4">
    <source>
        <dbReference type="Proteomes" id="UP000825935"/>
    </source>
</evidence>
<comment type="caution">
    <text evidence="3">The sequence shown here is derived from an EMBL/GenBank/DDBJ whole genome shotgun (WGS) entry which is preliminary data.</text>
</comment>
<reference evidence="3" key="1">
    <citation type="submission" date="2021-08" db="EMBL/GenBank/DDBJ databases">
        <title>WGS assembly of Ceratopteris richardii.</title>
        <authorList>
            <person name="Marchant D.B."/>
            <person name="Chen G."/>
            <person name="Jenkins J."/>
            <person name="Shu S."/>
            <person name="Leebens-Mack J."/>
            <person name="Grimwood J."/>
            <person name="Schmutz J."/>
            <person name="Soltis P."/>
            <person name="Soltis D."/>
            <person name="Chen Z.-H."/>
        </authorList>
    </citation>
    <scope>NUCLEOTIDE SEQUENCE</scope>
    <source>
        <strain evidence="3">Whitten #5841</strain>
        <tissue evidence="3">Leaf</tissue>
    </source>
</reference>
<proteinExistence type="predicted"/>
<gene>
    <name evidence="3" type="ORF">KP509_19G007500</name>
</gene>
<keyword evidence="4" id="KW-1185">Reference proteome</keyword>
<name>A0A8T2SLC6_CERRI</name>
<evidence type="ECO:0000256" key="2">
    <source>
        <dbReference type="SAM" id="MobiDB-lite"/>
    </source>
</evidence>
<dbReference type="InterPro" id="IPR008479">
    <property type="entry name" value="DUF760"/>
</dbReference>
<organism evidence="3 4">
    <name type="scientific">Ceratopteris richardii</name>
    <name type="common">Triangle waterfern</name>
    <dbReference type="NCBI Taxonomy" id="49495"/>
    <lineage>
        <taxon>Eukaryota</taxon>
        <taxon>Viridiplantae</taxon>
        <taxon>Streptophyta</taxon>
        <taxon>Embryophyta</taxon>
        <taxon>Tracheophyta</taxon>
        <taxon>Polypodiopsida</taxon>
        <taxon>Polypodiidae</taxon>
        <taxon>Polypodiales</taxon>
        <taxon>Pteridineae</taxon>
        <taxon>Pteridaceae</taxon>
        <taxon>Parkerioideae</taxon>
        <taxon>Ceratopteris</taxon>
    </lineage>
</organism>
<dbReference type="OrthoDB" id="4115at2759"/>
<dbReference type="OMA" id="RMHSKAP"/>
<evidence type="ECO:0000313" key="3">
    <source>
        <dbReference type="EMBL" id="KAH7351643.1"/>
    </source>
</evidence>
<keyword evidence="1" id="KW-0175">Coiled coil</keyword>
<dbReference type="PANTHER" id="PTHR33598">
    <property type="entry name" value="OS02G0833400 PROTEIN"/>
    <property type="match status" value="1"/>
</dbReference>
<dbReference type="EMBL" id="CM035424">
    <property type="protein sequence ID" value="KAH7351643.1"/>
    <property type="molecule type" value="Genomic_DNA"/>
</dbReference>
<feature type="coiled-coil region" evidence="1">
    <location>
        <begin position="290"/>
        <end position="317"/>
    </location>
</feature>
<dbReference type="PANTHER" id="PTHR33598:SF2">
    <property type="entry name" value="MAR-BINDING FILAMENT-LIKE PROTEIN"/>
    <property type="match status" value="1"/>
</dbReference>
<evidence type="ECO:0000256" key="1">
    <source>
        <dbReference type="SAM" id="Coils"/>
    </source>
</evidence>
<dbReference type="Pfam" id="PF05542">
    <property type="entry name" value="DUF760"/>
    <property type="match status" value="2"/>
</dbReference>
<feature type="region of interest" description="Disordered" evidence="2">
    <location>
        <begin position="35"/>
        <end position="60"/>
    </location>
</feature>
<dbReference type="AlphaFoldDB" id="A0A8T2SLC6"/>
<dbReference type="Proteomes" id="UP000825935">
    <property type="component" value="Chromosome 19"/>
</dbReference>
<accession>A0A8T2SLC6</accession>
<sequence>MSIAATGAAFVRPLYGADHVKVLMQTAASCSSAHSSAGHLSRKGVWSQPRQSGGTKRTKTDGLGFLGQHVWTGTVDNICKYSQNYIDQRKFLPMTPCSRVREGGADSESKGSNPSFGAGKDFLKKEPSLLLSLVQEIQPLDVSHISREVSPDSMDAMKRTISGMLGLLPSDQFHVTVETSQEPLEKLFVSSMMTGYTLRNAEYRLCLQKSLEFSGDNQLGEGGMSLLDFQGGQEEVNPMLGTSSGKEKDNFVMDVTSSESCFQDHHSLMEDWKEHSENFASISDDARHYIQHLKQKLASVAKELEEYKQMNSGLQVQGLVGEEKNDLLDYLRSLPPEKVAELSQPTSSEVEEVIQKVINGLLDNPITELHYKSGQFANRRFNSLNIRWKDEVDKELSSSPVQSQSAILVNRDHLARLLFWCMLLGHYMRGLEYRLELSRTLSLCEDLDTEIPTEIE</sequence>